<gene>
    <name evidence="3" type="ORF">XAT740_LOCUS47973</name>
</gene>
<dbReference type="PANTHER" id="PTHR44103">
    <property type="entry name" value="PROPROTEIN CONVERTASE P"/>
    <property type="match status" value="1"/>
</dbReference>
<keyword evidence="1" id="KW-0732">Signal</keyword>
<name>A0A816B162_ADIRI</name>
<dbReference type="Pfam" id="PF13517">
    <property type="entry name" value="FG-GAP_3"/>
    <property type="match status" value="1"/>
</dbReference>
<accession>A0A816B162</accession>
<feature type="transmembrane region" description="Helical" evidence="2">
    <location>
        <begin position="483"/>
        <end position="501"/>
    </location>
</feature>
<dbReference type="InterPro" id="IPR013517">
    <property type="entry name" value="FG-GAP"/>
</dbReference>
<dbReference type="PANTHER" id="PTHR44103:SF1">
    <property type="entry name" value="PROPROTEIN CONVERTASE P"/>
    <property type="match status" value="1"/>
</dbReference>
<proteinExistence type="predicted"/>
<organism evidence="3 4">
    <name type="scientific">Adineta ricciae</name>
    <name type="common">Rotifer</name>
    <dbReference type="NCBI Taxonomy" id="249248"/>
    <lineage>
        <taxon>Eukaryota</taxon>
        <taxon>Metazoa</taxon>
        <taxon>Spiralia</taxon>
        <taxon>Gnathifera</taxon>
        <taxon>Rotifera</taxon>
        <taxon>Eurotatoria</taxon>
        <taxon>Bdelloidea</taxon>
        <taxon>Adinetida</taxon>
        <taxon>Adinetidae</taxon>
        <taxon>Adineta</taxon>
    </lineage>
</organism>
<dbReference type="Proteomes" id="UP000663828">
    <property type="component" value="Unassembled WGS sequence"/>
</dbReference>
<feature type="transmembrane region" description="Helical" evidence="2">
    <location>
        <begin position="953"/>
        <end position="971"/>
    </location>
</feature>
<evidence type="ECO:0000313" key="3">
    <source>
        <dbReference type="EMBL" id="CAF1603405.1"/>
    </source>
</evidence>
<feature type="transmembrane region" description="Helical" evidence="2">
    <location>
        <begin position="1288"/>
        <end position="1309"/>
    </location>
</feature>
<evidence type="ECO:0000256" key="2">
    <source>
        <dbReference type="SAM" id="Phobius"/>
    </source>
</evidence>
<sequence>MKLKFLATSLYQKVINYNLFVLKDNEYDDNDNNENPTIILRHQKYKTWLYIILFTICFYILFYINLIKTQSTTVTIPDISFDKYTKLYSHYNQTLSCPCSTIAVPYQNFTSFHIQIHSVCSSIFVDSEWIRALYFKEASQYGVWDFRTTAYSQFNLLSKFCLFSKEIIDQIQIDIANSELITFHLLSHEQFQIQTNGTIEYLKNNAASGMITFLNYIRNTSDKHYFVSALNTNFIIEVMGNTNDRALFIGHEIEYPTNDTSGPTCNHNILIIDATLNPLPYQSIYYSRRYQMFPMPNSSIVNGFFTGCTPLEALLKSTLDCLYEIECLQVLLEYFPKLTEINFDPENSTLFSEDRNISVNEYLNNLFITNWSLSINYTKYFHLCSPTKCTYSKIERTELLYVITFFISLYGGLVLILRLIASFSIDIIFKWKCFSKKSHENFKINQRNNKFKFTQTIKRLNLFKNVNNRTEQNIEKQKMITRVYLFLLISSICTICLYTSFDSESMIITITKLSMETYSSLEMLYSDSLQCPCSNQAISHKKFLYLSPRFHQICSSLFIDTQWINILRNRRKFYFANDWRTQAFLHFQFLSDFCHLAHKTIDEAIIRYYSQLFIVSSVMNETEFNKQINISLNQFYQSTIYHFDLMTNVLQLLMQIDQFYLESSKVLYGRIDDVNLISDVITADENSIHPVKLHFVLNEIPLVNSTMIKCNCAINPYCETVAVVFNTGFNIHKDRMQYVPGSNRRCLAIDSLLSSSLQCLYKESDCFSFLLSSFYEMFANDADRNPSLLFDFGPLNYDPMTTRFSLYENVSVIFKEIMIEQWNPSISYRLFYESCSPTYCTYSRKMQKQNFLGVVITLISMVGGVILSLRIVTPHLVELILKLLTKFKNNNQQQQQRDQIHQNCFNRMKIIIQNALRILLTTLIELNIFSLRDFGRNINKLTAKKYGRWATRLYFILFLSSLTILIFYTIIQPRSITKTFKQPLIISYYEKLRKIYGDELKCSCSRIASTYNKFIKIIPMFHPICSSEFVSKEWIINITNGISSNFSVYSQNDYRRFLSSHLQYLQGLCQLSNKSVTNTINEFLTSLFVTVEILPEEDFYHRIEILIEQSKSNVPILFSRFLFMIQTINHGNAFISTYETNYQYISLLPIDDLSYAYTESMIYDDNCSCGLYSNCTTQASFIEKNSSKTIPIQGLKMGCLPSESFHFSTLECFYNQSCLKLLYHYTNYENSSNPLLIISDDFPLNMTINQLINYSFTGKWLIQPNYLSYYYQCLPSICSYTYIEKFNLLYIITLFLSLQGGLTLVLTWISPKLIRILAKTYNYYRKKQRILVHPDTSLAIQSNNMNVQTSESIIISSIRRSSKKICVTISLVLLLIGIIIFSIYYARNVSVLNKTTDTNLNITTTPISIVSTTSELFYQHKFQYISTNLSCFELHYIPFHPVTGDFNNDNLVDLVYSCRHSPNEKIFILLNDGNGRFQNSFIVSLPKFHSIKFIGIANFNNDNRSDILVTYNDESQSEFTILLGNGNGTFYENSQVLPLKNFPINEIYLADFNNDNQVDVLLTPNILTTKNLLVLLGNGNGTFQLEMMLSSIIFSDRIQNVYIKDLNNDNILDIIVNFGWDKNIGVMFGQGNGLFSLEHLLFTEKMIYSWKMAADNINNDHYLDIVLFDEDSKHIYVLFGSENGTFQAQKPFFTTIINFYYFLVIDDFNNDNQSDIAFFYQLIEFECIIYHYYNNTFKRNEKINLKLSGILDTVLVNDINNDNYLDIILGITSPYSIYILFRYENHRFYLQMIYSSEYEATPNWFSLLDFNNDNHTDIISFNDKTMTIDVFLNEH</sequence>
<comment type="caution">
    <text evidence="3">The sequence shown here is derived from an EMBL/GenBank/DDBJ whole genome shotgun (WGS) entry which is preliminary data.</text>
</comment>
<keyword evidence="2" id="KW-0812">Transmembrane</keyword>
<dbReference type="EMBL" id="CAJNOR010006779">
    <property type="protein sequence ID" value="CAF1603405.1"/>
    <property type="molecule type" value="Genomic_DNA"/>
</dbReference>
<dbReference type="InterPro" id="IPR028994">
    <property type="entry name" value="Integrin_alpha_N"/>
</dbReference>
<feature type="transmembrane region" description="Helical" evidence="2">
    <location>
        <begin position="851"/>
        <end position="872"/>
    </location>
</feature>
<dbReference type="SUPFAM" id="SSF69318">
    <property type="entry name" value="Integrin alpha N-terminal domain"/>
    <property type="match status" value="2"/>
</dbReference>
<keyword evidence="2" id="KW-0472">Membrane</keyword>
<feature type="transmembrane region" description="Helical" evidence="2">
    <location>
        <begin position="48"/>
        <end position="66"/>
    </location>
</feature>
<reference evidence="3" key="1">
    <citation type="submission" date="2021-02" db="EMBL/GenBank/DDBJ databases">
        <authorList>
            <person name="Nowell W R."/>
        </authorList>
    </citation>
    <scope>NUCLEOTIDE SEQUENCE</scope>
</reference>
<evidence type="ECO:0000313" key="4">
    <source>
        <dbReference type="Proteomes" id="UP000663828"/>
    </source>
</evidence>
<keyword evidence="4" id="KW-1185">Reference proteome</keyword>
<evidence type="ECO:0000256" key="1">
    <source>
        <dbReference type="ARBA" id="ARBA00022729"/>
    </source>
</evidence>
<keyword evidence="2" id="KW-1133">Transmembrane helix</keyword>
<feature type="transmembrane region" description="Helical" evidence="2">
    <location>
        <begin position="1365"/>
        <end position="1386"/>
    </location>
</feature>
<dbReference type="Gene3D" id="2.130.10.130">
    <property type="entry name" value="Integrin alpha, N-terminal"/>
    <property type="match status" value="2"/>
</dbReference>
<feature type="transmembrane region" description="Helical" evidence="2">
    <location>
        <begin position="399"/>
        <end position="421"/>
    </location>
</feature>
<protein>
    <submittedName>
        <fullName evidence="3">Uncharacterized protein</fullName>
    </submittedName>
</protein>